<dbReference type="AlphaFoldDB" id="A0A3D9QWZ8"/>
<evidence type="ECO:0008006" key="4">
    <source>
        <dbReference type="Google" id="ProtNLM"/>
    </source>
</evidence>
<feature type="transmembrane region" description="Helical" evidence="1">
    <location>
        <begin position="9"/>
        <end position="31"/>
    </location>
</feature>
<gene>
    <name evidence="2" type="ORF">A8990_12816</name>
</gene>
<name>A0A3D9QWZ8_9BACL</name>
<evidence type="ECO:0000313" key="3">
    <source>
        <dbReference type="Proteomes" id="UP000256304"/>
    </source>
</evidence>
<evidence type="ECO:0000313" key="2">
    <source>
        <dbReference type="EMBL" id="REE70605.1"/>
    </source>
</evidence>
<sequence>MRSNPLMKVFIWLIIGAMLLSTLLVGLGWLFE</sequence>
<accession>A0A3D9QWZ8</accession>
<keyword evidence="1" id="KW-1133">Transmembrane helix</keyword>
<proteinExistence type="predicted"/>
<comment type="caution">
    <text evidence="2">The sequence shown here is derived from an EMBL/GenBank/DDBJ whole genome shotgun (WGS) entry which is preliminary data.</text>
</comment>
<organism evidence="2 3">
    <name type="scientific">Paenibacillus taihuensis</name>
    <dbReference type="NCBI Taxonomy" id="1156355"/>
    <lineage>
        <taxon>Bacteria</taxon>
        <taxon>Bacillati</taxon>
        <taxon>Bacillota</taxon>
        <taxon>Bacilli</taxon>
        <taxon>Bacillales</taxon>
        <taxon>Paenibacillaceae</taxon>
        <taxon>Paenibacillus</taxon>
    </lineage>
</organism>
<dbReference type="EMBL" id="QTTN01000028">
    <property type="protein sequence ID" value="REE70605.1"/>
    <property type="molecule type" value="Genomic_DNA"/>
</dbReference>
<keyword evidence="1" id="KW-0812">Transmembrane</keyword>
<dbReference type="NCBIfam" id="NF033880">
    <property type="entry name" value="Prli42"/>
    <property type="match status" value="1"/>
</dbReference>
<keyword evidence="1" id="KW-0472">Membrane</keyword>
<reference evidence="2 3" key="1">
    <citation type="submission" date="2018-08" db="EMBL/GenBank/DDBJ databases">
        <title>Genomic Encyclopedia of Type Strains, Phase III (KMG-III): the genomes of soil and plant-associated and newly described type strains.</title>
        <authorList>
            <person name="Whitman W."/>
        </authorList>
    </citation>
    <scope>NUCLEOTIDE SEQUENCE [LARGE SCALE GENOMIC DNA]</scope>
    <source>
        <strain evidence="2 3">CGMCC 1.10966</strain>
    </source>
</reference>
<dbReference type="Proteomes" id="UP000256304">
    <property type="component" value="Unassembled WGS sequence"/>
</dbReference>
<dbReference type="RefSeq" id="WP_165910951.1">
    <property type="nucleotide sequence ID" value="NZ_QTTN01000028.1"/>
</dbReference>
<dbReference type="InterPro" id="IPR049722">
    <property type="entry name" value="Prli42-like"/>
</dbReference>
<evidence type="ECO:0000256" key="1">
    <source>
        <dbReference type="SAM" id="Phobius"/>
    </source>
</evidence>
<keyword evidence="3" id="KW-1185">Reference proteome</keyword>
<protein>
    <recommendedName>
        <fullName evidence="4">Stressosome-associated protein Prli42</fullName>
    </recommendedName>
</protein>